<dbReference type="GO" id="GO:0032991">
    <property type="term" value="C:protein-containing complex"/>
    <property type="evidence" value="ECO:0007669"/>
    <property type="project" value="TreeGrafter"/>
</dbReference>
<dbReference type="GO" id="GO:0005829">
    <property type="term" value="C:cytosol"/>
    <property type="evidence" value="ECO:0007669"/>
    <property type="project" value="TreeGrafter"/>
</dbReference>
<organism evidence="2 3">
    <name type="scientific">Tilletia horrida</name>
    <dbReference type="NCBI Taxonomy" id="155126"/>
    <lineage>
        <taxon>Eukaryota</taxon>
        <taxon>Fungi</taxon>
        <taxon>Dikarya</taxon>
        <taxon>Basidiomycota</taxon>
        <taxon>Ustilaginomycotina</taxon>
        <taxon>Exobasidiomycetes</taxon>
        <taxon>Tilletiales</taxon>
        <taxon>Tilletiaceae</taxon>
        <taxon>Tilletia</taxon>
    </lineage>
</organism>
<evidence type="ECO:0000313" key="2">
    <source>
        <dbReference type="EMBL" id="KAK0539125.1"/>
    </source>
</evidence>
<feature type="compositionally biased region" description="Basic and acidic residues" evidence="1">
    <location>
        <begin position="304"/>
        <end position="314"/>
    </location>
</feature>
<dbReference type="EMBL" id="JAPDMQ010000035">
    <property type="protein sequence ID" value="KAK0539125.1"/>
    <property type="molecule type" value="Genomic_DNA"/>
</dbReference>
<sequence length="400" mass="43589">MAAAGDPNFPASGLQIKPSNHAKSSGGEWDVFDSAEDIASYGIAGRVWEAAYAARRYFSEAAEAGGSLELDPVSSLFHPDSLQQQLTVLELGAGAGYGGLHLCKCIETYRNRMAGSTSSTKGQVQVLLTDLPNVQPLLDRNVARTREADPSLAHSIAIQAWPCAWGDKAHVDAILQHLCNRASSSSARPRPALSHILAADLVYFPELFPPLLRSLIWLTEPSSLLSARTAAPVPVDDVDAAGSPILTPEVIFTYKVRSLVKEQPFWAVFGAWFSFEAVLCRSTRSSDSAAAGEGRPTEQPSWRRFGERTSDVQSRRRTTVPLPVSAESSVSGAEDDESDQQIYVFLARRKVHTFGWRAPDEDTALMDGRREQWNIDGEGVQTVTELDDTFEMLLLNSIGL</sequence>
<accession>A0AAN6GGC1</accession>
<feature type="region of interest" description="Disordered" evidence="1">
    <location>
        <begin position="1"/>
        <end position="22"/>
    </location>
</feature>
<reference evidence="2" key="1">
    <citation type="journal article" date="2023" name="PhytoFront">
        <title>Draft Genome Resources of Seven Strains of Tilletia horrida, Causal Agent of Kernel Smut of Rice.</title>
        <authorList>
            <person name="Khanal S."/>
            <person name="Antony Babu S."/>
            <person name="Zhou X.G."/>
        </authorList>
    </citation>
    <scope>NUCLEOTIDE SEQUENCE</scope>
    <source>
        <strain evidence="2">TX3</strain>
    </source>
</reference>
<evidence type="ECO:0000256" key="1">
    <source>
        <dbReference type="SAM" id="MobiDB-lite"/>
    </source>
</evidence>
<dbReference type="PANTHER" id="PTHR14614">
    <property type="entry name" value="HEPATOCELLULAR CARCINOMA-ASSOCIATED ANTIGEN"/>
    <property type="match status" value="1"/>
</dbReference>
<dbReference type="InterPro" id="IPR019410">
    <property type="entry name" value="Methyltransf_16"/>
</dbReference>
<dbReference type="GO" id="GO:0008757">
    <property type="term" value="F:S-adenosylmethionine-dependent methyltransferase activity"/>
    <property type="evidence" value="ECO:0007669"/>
    <property type="project" value="UniProtKB-ARBA"/>
</dbReference>
<name>A0AAN6GGC1_9BASI</name>
<dbReference type="PANTHER" id="PTHR14614:SF161">
    <property type="match status" value="1"/>
</dbReference>
<keyword evidence="3" id="KW-1185">Reference proteome</keyword>
<comment type="caution">
    <text evidence="2">The sequence shown here is derived from an EMBL/GenBank/DDBJ whole genome shotgun (WGS) entry which is preliminary data.</text>
</comment>
<dbReference type="Gene3D" id="3.40.50.150">
    <property type="entry name" value="Vaccinia Virus protein VP39"/>
    <property type="match status" value="1"/>
</dbReference>
<dbReference type="InterPro" id="IPR029063">
    <property type="entry name" value="SAM-dependent_MTases_sf"/>
</dbReference>
<dbReference type="Pfam" id="PF10294">
    <property type="entry name" value="Methyltransf_16"/>
    <property type="match status" value="1"/>
</dbReference>
<proteinExistence type="predicted"/>
<gene>
    <name evidence="2" type="ORF">OC842_001059</name>
</gene>
<evidence type="ECO:0000313" key="3">
    <source>
        <dbReference type="Proteomes" id="UP001176521"/>
    </source>
</evidence>
<protein>
    <submittedName>
        <fullName evidence="2">Uncharacterized protein</fullName>
    </submittedName>
</protein>
<feature type="region of interest" description="Disordered" evidence="1">
    <location>
        <begin position="286"/>
        <end position="335"/>
    </location>
</feature>
<dbReference type="AlphaFoldDB" id="A0AAN6GGC1"/>
<dbReference type="Proteomes" id="UP001176521">
    <property type="component" value="Unassembled WGS sequence"/>
</dbReference>